<organism evidence="2 3">
    <name type="scientific">Dillenia turbinata</name>
    <dbReference type="NCBI Taxonomy" id="194707"/>
    <lineage>
        <taxon>Eukaryota</taxon>
        <taxon>Viridiplantae</taxon>
        <taxon>Streptophyta</taxon>
        <taxon>Embryophyta</taxon>
        <taxon>Tracheophyta</taxon>
        <taxon>Spermatophyta</taxon>
        <taxon>Magnoliopsida</taxon>
        <taxon>eudicotyledons</taxon>
        <taxon>Gunneridae</taxon>
        <taxon>Pentapetalae</taxon>
        <taxon>Dilleniales</taxon>
        <taxon>Dilleniaceae</taxon>
        <taxon>Dillenia</taxon>
    </lineage>
</organism>
<dbReference type="PANTHER" id="PTHR36390">
    <property type="entry name" value="MYOSIN HEAVY CHAIN-LIKE PROTEIN"/>
    <property type="match status" value="1"/>
</dbReference>
<evidence type="ECO:0000313" key="3">
    <source>
        <dbReference type="Proteomes" id="UP001370490"/>
    </source>
</evidence>
<reference evidence="2 3" key="1">
    <citation type="submission" date="2023-12" db="EMBL/GenBank/DDBJ databases">
        <title>A high-quality genome assembly for Dillenia turbinata (Dilleniales).</title>
        <authorList>
            <person name="Chanderbali A."/>
        </authorList>
    </citation>
    <scope>NUCLEOTIDE SEQUENCE [LARGE SCALE GENOMIC DNA]</scope>
    <source>
        <strain evidence="2">LSX21</strain>
        <tissue evidence="2">Leaf</tissue>
    </source>
</reference>
<dbReference type="AlphaFoldDB" id="A0AAN8V1K9"/>
<keyword evidence="3" id="KW-1185">Reference proteome</keyword>
<keyword evidence="1" id="KW-0175">Coiled coil</keyword>
<feature type="coiled-coil region" evidence="1">
    <location>
        <begin position="137"/>
        <end position="171"/>
    </location>
</feature>
<dbReference type="PANTHER" id="PTHR36390:SF1">
    <property type="entry name" value="MYOSIN HEAVY CHAIN-LIKE PROTEIN"/>
    <property type="match status" value="1"/>
</dbReference>
<gene>
    <name evidence="2" type="ORF">RJ641_014625</name>
</gene>
<sequence length="210" mass="24458">MKLELVAFEQRCIETKKSQEETAQEKDSMNSLIQKLEVQLQDVKKTVELLEEENKRLRKKLETSEMNSRLFRQKFERHFGKCLGKNSGSQFRKKYTFAEEVRELDVLKKTSDCGEVLGPIKTFTDGGINCRQGQDGDEELKEEKQKAKEVAQDLAQEMAELRYQMTGMLEEECKRRAWIEQASLQRIAELEEQLTGFKLQNTCSSNFLQS</sequence>
<accession>A0AAN8V1K9</accession>
<protein>
    <submittedName>
        <fullName evidence="2">Uncharacterized protein</fullName>
    </submittedName>
</protein>
<evidence type="ECO:0000256" key="1">
    <source>
        <dbReference type="SAM" id="Coils"/>
    </source>
</evidence>
<proteinExistence type="predicted"/>
<dbReference type="EMBL" id="JBAMMX010000020">
    <property type="protein sequence ID" value="KAK6920947.1"/>
    <property type="molecule type" value="Genomic_DNA"/>
</dbReference>
<name>A0AAN8V1K9_9MAGN</name>
<comment type="caution">
    <text evidence="2">The sequence shown here is derived from an EMBL/GenBank/DDBJ whole genome shotgun (WGS) entry which is preliminary data.</text>
</comment>
<evidence type="ECO:0000313" key="2">
    <source>
        <dbReference type="EMBL" id="KAK6920947.1"/>
    </source>
</evidence>
<dbReference type="Proteomes" id="UP001370490">
    <property type="component" value="Unassembled WGS sequence"/>
</dbReference>
<feature type="coiled-coil region" evidence="1">
    <location>
        <begin position="19"/>
        <end position="67"/>
    </location>
</feature>